<sequence length="67" mass="8036">MIGKLLESLDDINLALQSRGFKDKKIKNVFLKFRYIFSSMLIDNIEYISSLRATFMFNYEDIKEKYE</sequence>
<dbReference type="EMBL" id="DUTP01000002">
    <property type="protein sequence ID" value="HHX99298.1"/>
    <property type="molecule type" value="Genomic_DNA"/>
</dbReference>
<accession>A0A832QG25</accession>
<organism evidence="1 2">
    <name type="scientific">Candidatus Dojkabacteria bacterium</name>
    <dbReference type="NCBI Taxonomy" id="2099670"/>
    <lineage>
        <taxon>Bacteria</taxon>
        <taxon>Candidatus Dojkabacteria</taxon>
    </lineage>
</organism>
<name>A0A832QG25_9BACT</name>
<comment type="caution">
    <text evidence="1">The sequence shown here is derived from an EMBL/GenBank/DDBJ whole genome shotgun (WGS) entry which is preliminary data.</text>
</comment>
<reference evidence="1 2" key="1">
    <citation type="journal article" date="2020" name="Biotechnol. Biofuels">
        <title>New insights from the biogas microbiome by comprehensive genome-resolved metagenomics of nearly 1600 species originating from multiple anaerobic digesters.</title>
        <authorList>
            <person name="Campanaro S."/>
            <person name="Treu L."/>
            <person name="Rodriguez-R L.M."/>
            <person name="Kovalovszki A."/>
            <person name="Ziels R.M."/>
            <person name="Maus I."/>
            <person name="Zhu X."/>
            <person name="Kougias P.G."/>
            <person name="Basile A."/>
            <person name="Luo G."/>
            <person name="Schluter A."/>
            <person name="Konstantinidis K.T."/>
            <person name="Angelidaki I."/>
        </authorList>
    </citation>
    <scope>NUCLEOTIDE SEQUENCE [LARGE SCALE GENOMIC DNA]</scope>
    <source>
        <strain evidence="1">AS05jafATM_89</strain>
    </source>
</reference>
<dbReference type="AlphaFoldDB" id="A0A832QG25"/>
<evidence type="ECO:0000313" key="2">
    <source>
        <dbReference type="Proteomes" id="UP000576550"/>
    </source>
</evidence>
<protein>
    <submittedName>
        <fullName evidence="1">Uncharacterized protein</fullName>
    </submittedName>
</protein>
<proteinExistence type="predicted"/>
<dbReference type="Proteomes" id="UP000576550">
    <property type="component" value="Unassembled WGS sequence"/>
</dbReference>
<gene>
    <name evidence="1" type="ORF">GX533_01255</name>
</gene>
<evidence type="ECO:0000313" key="1">
    <source>
        <dbReference type="EMBL" id="HHX99298.1"/>
    </source>
</evidence>